<dbReference type="HOGENOM" id="CLU_102167_0_1_6"/>
<dbReference type="Proteomes" id="UP000009232">
    <property type="component" value="Chromosome"/>
</dbReference>
<dbReference type="STRING" id="717773.Thicy_0183"/>
<dbReference type="InterPro" id="IPR036298">
    <property type="entry name" value="Chalcone_isomerase_sf"/>
</dbReference>
<dbReference type="InterPro" id="IPR016087">
    <property type="entry name" value="Chalcone_isomerase"/>
</dbReference>
<sequence>MKGLFRLSLLMALLGLTQPVLSSQNWIVAGEGTARWGFIKLYDASLRMPPSTTRQSLLADDTPLQLELCYARSLTVDNFVDGATHALPDNLPTDLARAVAQLHQAYQPVSQGDCYVLDYQPEIGTALILNDNELTRISTPGFKAIYFGIWIGDNPLSDRLKNNLLANVP</sequence>
<feature type="chain" id="PRO_5003333025" description="Chalcone isomerase domain-containing protein" evidence="1">
    <location>
        <begin position="23"/>
        <end position="169"/>
    </location>
</feature>
<gene>
    <name evidence="3" type="ordered locus">Thicy_0183</name>
</gene>
<dbReference type="eggNOG" id="ENOG5032YCC">
    <property type="taxonomic scope" value="Bacteria"/>
</dbReference>
<protein>
    <recommendedName>
        <fullName evidence="2">Chalcone isomerase domain-containing protein</fullName>
    </recommendedName>
</protein>
<evidence type="ECO:0000313" key="3">
    <source>
        <dbReference type="EMBL" id="AEG30959.1"/>
    </source>
</evidence>
<feature type="domain" description="Chalcone isomerase" evidence="2">
    <location>
        <begin position="24"/>
        <end position="165"/>
    </location>
</feature>
<dbReference type="EMBL" id="CP002776">
    <property type="protein sequence ID" value="AEG30959.1"/>
    <property type="molecule type" value="Genomic_DNA"/>
</dbReference>
<dbReference type="AlphaFoldDB" id="F6D9K2"/>
<dbReference type="KEGG" id="tcy:Thicy_0183"/>
<dbReference type="SUPFAM" id="SSF54626">
    <property type="entry name" value="Chalcone isomerase"/>
    <property type="match status" value="1"/>
</dbReference>
<feature type="signal peptide" evidence="1">
    <location>
        <begin position="1"/>
        <end position="22"/>
    </location>
</feature>
<organism evidence="3 4">
    <name type="scientific">Thiomicrospira cyclica (strain DSM 14477 / JCM 11371 / ALM1)</name>
    <name type="common">Thioalkalimicrobium cyclicum</name>
    <dbReference type="NCBI Taxonomy" id="717773"/>
    <lineage>
        <taxon>Bacteria</taxon>
        <taxon>Pseudomonadati</taxon>
        <taxon>Pseudomonadota</taxon>
        <taxon>Gammaproteobacteria</taxon>
        <taxon>Thiotrichales</taxon>
        <taxon>Piscirickettsiaceae</taxon>
        <taxon>Thiomicrospira</taxon>
    </lineage>
</organism>
<dbReference type="RefSeq" id="WP_013834742.1">
    <property type="nucleotide sequence ID" value="NC_015581.1"/>
</dbReference>
<reference evidence="3 4" key="1">
    <citation type="submission" date="2011-05" db="EMBL/GenBank/DDBJ databases">
        <title>Complete sequence of Thioalkalimicrobium cyclicum ALM1.</title>
        <authorList>
            <consortium name="US DOE Joint Genome Institute"/>
            <person name="Lucas S."/>
            <person name="Han J."/>
            <person name="Lapidus A."/>
            <person name="Cheng J.-F."/>
            <person name="Goodwin L."/>
            <person name="Pitluck S."/>
            <person name="Peters L."/>
            <person name="Mikhailova N."/>
            <person name="Davenport K."/>
            <person name="Han C."/>
            <person name="Tapia R."/>
            <person name="Land M."/>
            <person name="Hauser L."/>
            <person name="Kyrpides N."/>
            <person name="Ivanova N."/>
            <person name="Pagani I."/>
            <person name="Kappler U."/>
            <person name="Woyke T."/>
        </authorList>
    </citation>
    <scope>NUCLEOTIDE SEQUENCE [LARGE SCALE GENOMIC DNA]</scope>
    <source>
        <strain evidence="4">DSM 14477 / JCM 11371 / ALM1</strain>
    </source>
</reference>
<evidence type="ECO:0000313" key="4">
    <source>
        <dbReference type="Proteomes" id="UP000009232"/>
    </source>
</evidence>
<dbReference type="OrthoDB" id="270742at2"/>
<keyword evidence="4" id="KW-1185">Reference proteome</keyword>
<name>F6D9K2_THICA</name>
<proteinExistence type="predicted"/>
<evidence type="ECO:0000256" key="1">
    <source>
        <dbReference type="SAM" id="SignalP"/>
    </source>
</evidence>
<dbReference type="Pfam" id="PF16036">
    <property type="entry name" value="Chalcone_3"/>
    <property type="match status" value="1"/>
</dbReference>
<accession>F6D9K2</accession>
<dbReference type="GO" id="GO:0016872">
    <property type="term" value="F:intramolecular lyase activity"/>
    <property type="evidence" value="ECO:0007669"/>
    <property type="project" value="InterPro"/>
</dbReference>
<evidence type="ECO:0000259" key="2">
    <source>
        <dbReference type="Pfam" id="PF16036"/>
    </source>
</evidence>
<keyword evidence="1" id="KW-0732">Signal</keyword>